<evidence type="ECO:0000313" key="4">
    <source>
        <dbReference type="EMBL" id="MBB5535820.1"/>
    </source>
</evidence>
<evidence type="ECO:0000313" key="5">
    <source>
        <dbReference type="Proteomes" id="UP000585507"/>
    </source>
</evidence>
<dbReference type="PANTHER" id="PTHR12526:SF510">
    <property type="entry name" value="D-INOSITOL 3-PHOSPHATE GLYCOSYLTRANSFERASE"/>
    <property type="match status" value="1"/>
</dbReference>
<reference evidence="4 5" key="1">
    <citation type="submission" date="2020-08" db="EMBL/GenBank/DDBJ databases">
        <title>Genomic Encyclopedia of Type Strains, Phase IV (KMG-V): Genome sequencing to study the core and pangenomes of soil and plant-associated prokaryotes.</title>
        <authorList>
            <person name="Whitman W."/>
        </authorList>
    </citation>
    <scope>NUCLEOTIDE SEQUENCE [LARGE SCALE GENOMIC DNA]</scope>
    <source>
        <strain evidence="4 5">SEMIA 4084</strain>
    </source>
</reference>
<comment type="caution">
    <text evidence="4">The sequence shown here is derived from an EMBL/GenBank/DDBJ whole genome shotgun (WGS) entry which is preliminary data.</text>
</comment>
<keyword evidence="2 4" id="KW-0808">Transferase</keyword>
<dbReference type="RefSeq" id="WP_338053385.1">
    <property type="nucleotide sequence ID" value="NZ_JACHBK010000005.1"/>
</dbReference>
<name>A0A7W8X723_9HYPH</name>
<dbReference type="Proteomes" id="UP000585507">
    <property type="component" value="Unassembled WGS sequence"/>
</dbReference>
<keyword evidence="5" id="KW-1185">Reference proteome</keyword>
<evidence type="ECO:0000256" key="1">
    <source>
        <dbReference type="ARBA" id="ARBA00022676"/>
    </source>
</evidence>
<dbReference type="Gene3D" id="3.40.50.2000">
    <property type="entry name" value="Glycogen Phosphorylase B"/>
    <property type="match status" value="1"/>
</dbReference>
<dbReference type="InterPro" id="IPR001296">
    <property type="entry name" value="Glyco_trans_1"/>
</dbReference>
<feature type="domain" description="Glycosyl transferase family 1" evidence="3">
    <location>
        <begin position="111"/>
        <end position="248"/>
    </location>
</feature>
<accession>A0A7W8X723</accession>
<keyword evidence="1" id="KW-0328">Glycosyltransferase</keyword>
<gene>
    <name evidence="4" type="ORF">GGD55_002524</name>
</gene>
<dbReference type="SUPFAM" id="SSF53756">
    <property type="entry name" value="UDP-Glycosyltransferase/glycogen phosphorylase"/>
    <property type="match status" value="1"/>
</dbReference>
<evidence type="ECO:0000256" key="2">
    <source>
        <dbReference type="ARBA" id="ARBA00022679"/>
    </source>
</evidence>
<dbReference type="AlphaFoldDB" id="A0A7W8X723"/>
<dbReference type="PANTHER" id="PTHR12526">
    <property type="entry name" value="GLYCOSYLTRANSFERASE"/>
    <property type="match status" value="1"/>
</dbReference>
<dbReference type="GO" id="GO:0016757">
    <property type="term" value="F:glycosyltransferase activity"/>
    <property type="evidence" value="ECO:0007669"/>
    <property type="project" value="UniProtKB-KW"/>
</dbReference>
<sequence length="284" mass="31520">MNGAEAPFSSNDMLGHIKAFGPPAILCVWGLGVSEEILLACRQSFKIYNSIDAPALRIPPEVSRHFNLVLTGAEWQSEAVWERHPEMRVAVLPIGPEFASETTFYPIEIEKIYDLIYVAAAQPYKRHDILFQALAKLPKSFRTLCVSGYGEMMGDLRNHAAALGINVDFIGPPGVPFTEINRLMNCARMGVVCGVEDGAPAILTEYMLAGIPVLANNALACGLQYITPKTGQTSTADQFHNGIIEMLAREFEFEPRQVVLQNWTWQHSVRKLQRLIESSAGRKF</sequence>
<organism evidence="4 5">
    <name type="scientific">Rhizobium giardinii</name>
    <dbReference type="NCBI Taxonomy" id="56731"/>
    <lineage>
        <taxon>Bacteria</taxon>
        <taxon>Pseudomonadati</taxon>
        <taxon>Pseudomonadota</taxon>
        <taxon>Alphaproteobacteria</taxon>
        <taxon>Hyphomicrobiales</taxon>
        <taxon>Rhizobiaceae</taxon>
        <taxon>Rhizobium/Agrobacterium group</taxon>
        <taxon>Rhizobium</taxon>
    </lineage>
</organism>
<evidence type="ECO:0000259" key="3">
    <source>
        <dbReference type="Pfam" id="PF00534"/>
    </source>
</evidence>
<dbReference type="Pfam" id="PF00534">
    <property type="entry name" value="Glycos_transf_1"/>
    <property type="match status" value="1"/>
</dbReference>
<dbReference type="EMBL" id="JACHBK010000005">
    <property type="protein sequence ID" value="MBB5535820.1"/>
    <property type="molecule type" value="Genomic_DNA"/>
</dbReference>
<proteinExistence type="predicted"/>
<protein>
    <submittedName>
        <fullName evidence="4">Glycosyltransferase involved in cell wall biosynthesis</fullName>
    </submittedName>
</protein>